<gene>
    <name evidence="3" type="ORF">TCNE_LOCUS17599</name>
</gene>
<dbReference type="GO" id="GO:0005769">
    <property type="term" value="C:early endosome"/>
    <property type="evidence" value="ECO:0007669"/>
    <property type="project" value="TreeGrafter"/>
</dbReference>
<dbReference type="InterPro" id="IPR040024">
    <property type="entry name" value="PPP1R21"/>
</dbReference>
<evidence type="ECO:0000313" key="5">
    <source>
        <dbReference type="WBParaSite" id="TCNE_0001760001-mRNA-1"/>
    </source>
</evidence>
<feature type="coiled-coil region" evidence="1">
    <location>
        <begin position="528"/>
        <end position="569"/>
    </location>
</feature>
<accession>A0A183VA29</accession>
<organism evidence="4 5">
    <name type="scientific">Toxocara canis</name>
    <name type="common">Canine roundworm</name>
    <dbReference type="NCBI Taxonomy" id="6265"/>
    <lineage>
        <taxon>Eukaryota</taxon>
        <taxon>Metazoa</taxon>
        <taxon>Ecdysozoa</taxon>
        <taxon>Nematoda</taxon>
        <taxon>Chromadorea</taxon>
        <taxon>Rhabditida</taxon>
        <taxon>Spirurina</taxon>
        <taxon>Ascaridomorpha</taxon>
        <taxon>Ascaridoidea</taxon>
        <taxon>Toxocaridae</taxon>
        <taxon>Toxocara</taxon>
    </lineage>
</organism>
<protein>
    <submittedName>
        <fullName evidence="5">TTKRSYEDQ domain-containing protein</fullName>
    </submittedName>
</protein>
<evidence type="ECO:0000259" key="2">
    <source>
        <dbReference type="Pfam" id="PF21636"/>
    </source>
</evidence>
<dbReference type="GO" id="GO:0016020">
    <property type="term" value="C:membrane"/>
    <property type="evidence" value="ECO:0007669"/>
    <property type="project" value="TreeGrafter"/>
</dbReference>
<dbReference type="PANTHER" id="PTHR21448:SF0">
    <property type="entry name" value="PROTEIN PHOSPHATASE 1 REGULATORY SUBUNIT 21"/>
    <property type="match status" value="1"/>
</dbReference>
<keyword evidence="1" id="KW-0175">Coiled coil</keyword>
<name>A0A183VA29_TOXCA</name>
<evidence type="ECO:0000313" key="3">
    <source>
        <dbReference type="EMBL" id="VDM48920.1"/>
    </source>
</evidence>
<dbReference type="InterPro" id="IPR049372">
    <property type="entry name" value="PPP1R21_C"/>
</dbReference>
<reference evidence="5" key="1">
    <citation type="submission" date="2016-06" db="UniProtKB">
        <authorList>
            <consortium name="WormBaseParasite"/>
        </authorList>
    </citation>
    <scope>IDENTIFICATION</scope>
</reference>
<proteinExistence type="predicted"/>
<reference evidence="3 4" key="2">
    <citation type="submission" date="2018-11" db="EMBL/GenBank/DDBJ databases">
        <authorList>
            <consortium name="Pathogen Informatics"/>
        </authorList>
    </citation>
    <scope>NUCLEOTIDE SEQUENCE [LARGE SCALE GENOMIC DNA]</scope>
</reference>
<dbReference type="AlphaFoldDB" id="A0A183VA29"/>
<keyword evidence="4" id="KW-1185">Reference proteome</keyword>
<feature type="domain" description="Protein phosphatase 1 regulatory subunit 21 C-terminal" evidence="2">
    <location>
        <begin position="459"/>
        <end position="571"/>
    </location>
</feature>
<dbReference type="Pfam" id="PF21636">
    <property type="entry name" value="PPP1R21_C"/>
    <property type="match status" value="1"/>
</dbReference>
<dbReference type="WBParaSite" id="TCNE_0001760001-mRNA-1">
    <property type="protein sequence ID" value="TCNE_0001760001-mRNA-1"/>
    <property type="gene ID" value="TCNE_0001760001"/>
</dbReference>
<dbReference type="EMBL" id="UYWY01024592">
    <property type="protein sequence ID" value="VDM48920.1"/>
    <property type="molecule type" value="Genomic_DNA"/>
</dbReference>
<evidence type="ECO:0000313" key="4">
    <source>
        <dbReference type="Proteomes" id="UP000050794"/>
    </source>
</evidence>
<dbReference type="PANTHER" id="PTHR21448">
    <property type="entry name" value="SMOOTH MUSCLE MYOSIN HEAVY CHAIN-RELATED"/>
    <property type="match status" value="1"/>
</dbReference>
<feature type="coiled-coil region" evidence="1">
    <location>
        <begin position="47"/>
        <end position="74"/>
    </location>
</feature>
<feature type="coiled-coil region" evidence="1">
    <location>
        <begin position="419"/>
        <end position="446"/>
    </location>
</feature>
<sequence length="587" mass="66138">MPQNSGHFEHSKIDSSLLEGELLVKVRENERLHSKIFELESMRQKDVSAWSEKCAALQKENDSLRIQLEQLVASSIDREQHPVAGSVYKAAATLFFKDQPATSTQILEVKNQMAGVSGEGVSLGVAEETGHVLVLDALRSAHIVLASFAALLRLLEQRSTIYPNDMSIEVLPDSTKLFGSRLLHSVELAEKAGMRLEDVTHEATDNDSVRITNQCLKLAPIITDAFSSTMDWKELFSEGVHRENRLSWAGPNLCRCNKDWLTTFSNFLDSLLALSVQFRDEHHVSVHSFLAPMEKLRTISSECVRVFSEKVFDENRMPTASKRLRCVNECIEKCLGSLAKNIANLGALLSLIDGTANTFRSQLDAIDAAHIACDPTLVADEEQFSKEHSQQLIQREQVVKESDSLDATTPQINASHSRYDSLRHELECATNRVLELEKEREHILVEAELLRMKLAAVPSTDKEEHLKGTEKDELELLGVYYEKRVGELLAESQFARSRANYYRAEVGVFNVSQEISRTRFFKLDSKLKDDLETTRKGYEDQMRNLYEHLGELNTRIENQTDTITSLRETSKPSNGVAKQAGLHYGFA</sequence>
<dbReference type="Proteomes" id="UP000050794">
    <property type="component" value="Unassembled WGS sequence"/>
</dbReference>
<evidence type="ECO:0000256" key="1">
    <source>
        <dbReference type="SAM" id="Coils"/>
    </source>
</evidence>